<accession>A0ABQ9GUQ3</accession>
<gene>
    <name evidence="1" type="ORF">PR048_023593</name>
</gene>
<evidence type="ECO:0000313" key="2">
    <source>
        <dbReference type="Proteomes" id="UP001159363"/>
    </source>
</evidence>
<organism evidence="1 2">
    <name type="scientific">Dryococelus australis</name>
    <dbReference type="NCBI Taxonomy" id="614101"/>
    <lineage>
        <taxon>Eukaryota</taxon>
        <taxon>Metazoa</taxon>
        <taxon>Ecdysozoa</taxon>
        <taxon>Arthropoda</taxon>
        <taxon>Hexapoda</taxon>
        <taxon>Insecta</taxon>
        <taxon>Pterygota</taxon>
        <taxon>Neoptera</taxon>
        <taxon>Polyneoptera</taxon>
        <taxon>Phasmatodea</taxon>
        <taxon>Verophasmatodea</taxon>
        <taxon>Anareolatae</taxon>
        <taxon>Phasmatidae</taxon>
        <taxon>Eurycanthinae</taxon>
        <taxon>Dryococelus</taxon>
    </lineage>
</organism>
<reference evidence="1 2" key="1">
    <citation type="submission" date="2023-02" db="EMBL/GenBank/DDBJ databases">
        <title>LHISI_Scaffold_Assembly.</title>
        <authorList>
            <person name="Stuart O.P."/>
            <person name="Cleave R."/>
            <person name="Magrath M.J.L."/>
            <person name="Mikheyev A.S."/>
        </authorList>
    </citation>
    <scope>NUCLEOTIDE SEQUENCE [LARGE SCALE GENOMIC DNA]</scope>
    <source>
        <strain evidence="1">Daus_M_001</strain>
        <tissue evidence="1">Leg muscle</tissue>
    </source>
</reference>
<sequence length="132" mass="14766">MQPTSKVHGAQHVYEGRAMNTSTSLATTLGAAAMPLDTWQVHTGTNLASLPFTWVFAYLMSTWWTQAVVCICHDLVSSGALPIKGLIDFLLSRTTLYKRAKFFKLRQTNGETVKAFINNVFKMTETFEPTLF</sequence>
<keyword evidence="2" id="KW-1185">Reference proteome</keyword>
<proteinExistence type="predicted"/>
<dbReference type="EMBL" id="JARBHB010000009">
    <property type="protein sequence ID" value="KAJ8875694.1"/>
    <property type="molecule type" value="Genomic_DNA"/>
</dbReference>
<comment type="caution">
    <text evidence="1">The sequence shown here is derived from an EMBL/GenBank/DDBJ whole genome shotgun (WGS) entry which is preliminary data.</text>
</comment>
<evidence type="ECO:0000313" key="1">
    <source>
        <dbReference type="EMBL" id="KAJ8875694.1"/>
    </source>
</evidence>
<protein>
    <submittedName>
        <fullName evidence="1">Uncharacterized protein</fullName>
    </submittedName>
</protein>
<name>A0ABQ9GUQ3_9NEOP</name>
<dbReference type="Proteomes" id="UP001159363">
    <property type="component" value="Chromosome 8"/>
</dbReference>